<name>A0A4Y7KJV6_PAPSO</name>
<protein>
    <submittedName>
        <fullName evidence="1">Uncharacterized protein</fullName>
    </submittedName>
</protein>
<dbReference type="Proteomes" id="UP000316621">
    <property type="component" value="Chromosome 7"/>
</dbReference>
<reference evidence="1 2" key="1">
    <citation type="journal article" date="2018" name="Science">
        <title>The opium poppy genome and morphinan production.</title>
        <authorList>
            <person name="Guo L."/>
            <person name="Winzer T."/>
            <person name="Yang X."/>
            <person name="Li Y."/>
            <person name="Ning Z."/>
            <person name="He Z."/>
            <person name="Teodor R."/>
            <person name="Lu Y."/>
            <person name="Bowser T.A."/>
            <person name="Graham I.A."/>
            <person name="Ye K."/>
        </authorList>
    </citation>
    <scope>NUCLEOTIDE SEQUENCE [LARGE SCALE GENOMIC DNA]</scope>
    <source>
        <strain evidence="2">cv. HN1</strain>
        <tissue evidence="1">Leaves</tissue>
    </source>
</reference>
<evidence type="ECO:0000313" key="2">
    <source>
        <dbReference type="Proteomes" id="UP000316621"/>
    </source>
</evidence>
<dbReference type="Gramene" id="RZC72348">
    <property type="protein sequence ID" value="RZC72348"/>
    <property type="gene ID" value="C5167_035578"/>
</dbReference>
<evidence type="ECO:0000313" key="1">
    <source>
        <dbReference type="EMBL" id="RZC72348.1"/>
    </source>
</evidence>
<dbReference type="EMBL" id="CM010721">
    <property type="protein sequence ID" value="RZC72348.1"/>
    <property type="molecule type" value="Genomic_DNA"/>
</dbReference>
<dbReference type="AlphaFoldDB" id="A0A4Y7KJV6"/>
<keyword evidence="2" id="KW-1185">Reference proteome</keyword>
<sequence>MGVTSVKNRRKIFWCSPNLCFKYHGLKLFKLFLCLFEHEKMHNLILDDGQISIGMGDLDIPRFCPGPAIQVKNSKIAGHKRSVHEEIDNGDVEVPGLDFRVGFWGSPGRLGTVILGLPLSRGRIAFGSDTRCTYKNGSLVVLDSWVEYQSPKLLRVDANCSMATCGDETYNLKVHQQVANKAMTEMRTADGLANLVKETMRTYYRKSINSAKTNPKLIQD</sequence>
<proteinExistence type="predicted"/>
<gene>
    <name evidence="1" type="ORF">C5167_035578</name>
</gene>
<accession>A0A4Y7KJV6</accession>
<organism evidence="1 2">
    <name type="scientific">Papaver somniferum</name>
    <name type="common">Opium poppy</name>
    <dbReference type="NCBI Taxonomy" id="3469"/>
    <lineage>
        <taxon>Eukaryota</taxon>
        <taxon>Viridiplantae</taxon>
        <taxon>Streptophyta</taxon>
        <taxon>Embryophyta</taxon>
        <taxon>Tracheophyta</taxon>
        <taxon>Spermatophyta</taxon>
        <taxon>Magnoliopsida</taxon>
        <taxon>Ranunculales</taxon>
        <taxon>Papaveraceae</taxon>
        <taxon>Papaveroideae</taxon>
        <taxon>Papaver</taxon>
    </lineage>
</organism>